<keyword evidence="1" id="KW-0472">Membrane</keyword>
<dbReference type="EMBL" id="JAJHNU010000001">
    <property type="protein sequence ID" value="MDN4119682.1"/>
    <property type="molecule type" value="Genomic_DNA"/>
</dbReference>
<evidence type="ECO:0008006" key="4">
    <source>
        <dbReference type="Google" id="ProtNLM"/>
    </source>
</evidence>
<evidence type="ECO:0000313" key="3">
    <source>
        <dbReference type="Proteomes" id="UP001168613"/>
    </source>
</evidence>
<feature type="transmembrane region" description="Helical" evidence="1">
    <location>
        <begin position="27"/>
        <end position="46"/>
    </location>
</feature>
<dbReference type="RefSeq" id="WP_266124601.1">
    <property type="nucleotide sequence ID" value="NZ_JAJHNU010000001.1"/>
</dbReference>
<accession>A0ABT8EEH3</accession>
<sequence length="152" mass="17268">MQASTRRHEVLEQLSTLPIRGRSWPKGVAGMAWVVITLIGVRFIQVASGFNGPAVNPYVAACMVLLFVALLVIAYYMWAGHTTIDDRGIRQSWVMRREINWDDINTAKFIPLLGSKRLVCFPRRGRPIVFQGASLELQRAFAQISLIYQKRH</sequence>
<protein>
    <recommendedName>
        <fullName evidence="4">PH domain-containing protein</fullName>
    </recommendedName>
</protein>
<keyword evidence="3" id="KW-1185">Reference proteome</keyword>
<keyword evidence="1" id="KW-0812">Transmembrane</keyword>
<comment type="caution">
    <text evidence="2">The sequence shown here is derived from an EMBL/GenBank/DDBJ whole genome shotgun (WGS) entry which is preliminary data.</text>
</comment>
<evidence type="ECO:0000256" key="1">
    <source>
        <dbReference type="SAM" id="Phobius"/>
    </source>
</evidence>
<evidence type="ECO:0000313" key="2">
    <source>
        <dbReference type="EMBL" id="MDN4119682.1"/>
    </source>
</evidence>
<organism evidence="2 3">
    <name type="scientific">Alcaligenes endophyticus</name>
    <dbReference type="NCBI Taxonomy" id="1929088"/>
    <lineage>
        <taxon>Bacteria</taxon>
        <taxon>Pseudomonadati</taxon>
        <taxon>Pseudomonadota</taxon>
        <taxon>Betaproteobacteria</taxon>
        <taxon>Burkholderiales</taxon>
        <taxon>Alcaligenaceae</taxon>
        <taxon>Alcaligenes</taxon>
    </lineage>
</organism>
<gene>
    <name evidence="2" type="ORF">LMS43_00115</name>
</gene>
<dbReference type="Proteomes" id="UP001168613">
    <property type="component" value="Unassembled WGS sequence"/>
</dbReference>
<proteinExistence type="predicted"/>
<feature type="transmembrane region" description="Helical" evidence="1">
    <location>
        <begin position="58"/>
        <end position="78"/>
    </location>
</feature>
<reference evidence="2" key="1">
    <citation type="submission" date="2021-11" db="EMBL/GenBank/DDBJ databases">
        <title>Draft genome sequence of Alcaligenes endophyticus type strain CCUG 75668T.</title>
        <authorList>
            <person name="Salva-Serra F."/>
            <person name="Duran R.E."/>
            <person name="Seeger M."/>
            <person name="Moore E.R.B."/>
            <person name="Jaen-Luchoro D."/>
        </authorList>
    </citation>
    <scope>NUCLEOTIDE SEQUENCE</scope>
    <source>
        <strain evidence="2">CCUG 75668</strain>
    </source>
</reference>
<name>A0ABT8EEH3_9BURK</name>
<keyword evidence="1" id="KW-1133">Transmembrane helix</keyword>